<evidence type="ECO:0000259" key="7">
    <source>
        <dbReference type="Pfam" id="PF17851"/>
    </source>
</evidence>
<name>A0A5Q2TIQ0_9BACI</name>
<keyword evidence="9" id="KW-1185">Reference proteome</keyword>
<keyword evidence="3 6" id="KW-0326">Glycosidase</keyword>
<dbReference type="InterPro" id="IPR013320">
    <property type="entry name" value="ConA-like_dom_sf"/>
</dbReference>
<dbReference type="Gene3D" id="2.60.120.200">
    <property type="match status" value="1"/>
</dbReference>
<dbReference type="Pfam" id="PF04616">
    <property type="entry name" value="Glyco_hydro_43"/>
    <property type="match status" value="1"/>
</dbReference>
<organism evidence="8 9">
    <name type="scientific">Gracilibacillus salitolerans</name>
    <dbReference type="NCBI Taxonomy" id="2663022"/>
    <lineage>
        <taxon>Bacteria</taxon>
        <taxon>Bacillati</taxon>
        <taxon>Bacillota</taxon>
        <taxon>Bacilli</taxon>
        <taxon>Bacillales</taxon>
        <taxon>Bacillaceae</taxon>
        <taxon>Gracilibacillus</taxon>
    </lineage>
</organism>
<dbReference type="PANTHER" id="PTHR42812:SF12">
    <property type="entry name" value="BETA-XYLOSIDASE-RELATED"/>
    <property type="match status" value="1"/>
</dbReference>
<reference evidence="8 9" key="1">
    <citation type="submission" date="2019-11" db="EMBL/GenBank/DDBJ databases">
        <title>Gracilibacillus salitolerans sp. nov., a moderate halophile isolated from a saline soil in northwest China.</title>
        <authorList>
            <person name="Gan L."/>
        </authorList>
    </citation>
    <scope>NUCLEOTIDE SEQUENCE [LARGE SCALE GENOMIC DNA]</scope>
    <source>
        <strain evidence="8 9">SCU50</strain>
    </source>
</reference>
<dbReference type="InterPro" id="IPR023296">
    <property type="entry name" value="Glyco_hydro_beta-prop_sf"/>
</dbReference>
<evidence type="ECO:0000313" key="9">
    <source>
        <dbReference type="Proteomes" id="UP000339690"/>
    </source>
</evidence>
<feature type="active site" description="Proton donor" evidence="4">
    <location>
        <position position="184"/>
    </location>
</feature>
<dbReference type="Proteomes" id="UP000339690">
    <property type="component" value="Chromosome"/>
</dbReference>
<dbReference type="AlphaFoldDB" id="A0A5Q2TIQ0"/>
<proteinExistence type="inferred from homology"/>
<dbReference type="RefSeq" id="WP_153790915.1">
    <property type="nucleotide sequence ID" value="NZ_CP045915.1"/>
</dbReference>
<dbReference type="KEGG" id="grc:GI584_08180"/>
<evidence type="ECO:0000256" key="1">
    <source>
        <dbReference type="ARBA" id="ARBA00009865"/>
    </source>
</evidence>
<evidence type="ECO:0000256" key="3">
    <source>
        <dbReference type="ARBA" id="ARBA00023295"/>
    </source>
</evidence>
<feature type="site" description="Important for catalytic activity, responsible for pKa modulation of the active site Glu and correct orientation of both the proton donor and substrate" evidence="5">
    <location>
        <position position="126"/>
    </location>
</feature>
<keyword evidence="2 6" id="KW-0378">Hydrolase</keyword>
<gene>
    <name evidence="8" type="ORF">GI584_08180</name>
</gene>
<dbReference type="Gene3D" id="2.115.10.20">
    <property type="entry name" value="Glycosyl hydrolase domain, family 43"/>
    <property type="match status" value="1"/>
</dbReference>
<sequence>MIQNPILKGFNPDPSIVRVDEDYYIATSTFEWFPGVRIHHSRDLKHWRLLTYPLTRTSQLNLKGNPSSGGIWAPNLTYADGVFYLVYTDVKTKEGPYKDCHNYLVTATNIEGPWSDPIFLNSSGFDPALFHDEDGRKWLINMEWNYRKREKNFNGILLQEYNPKQEKLTGPISKIIEGEEHVLEGSNLYKKDDYYYIILADGGTGYNHSVSVRRSKNIEGPFHQDPMLQILTARNHPDHPIQRAGHGSLVETQNGEWYMAYLCARPLSNKECPLGRETAIQKCYWTNDGWLRMVEGGGLPTSKTEAPNLREHPFKLLPEKIDFDEEQLPQYYQSLRVPVTEDWASLRDRKGFLRLYGRESLSSVHEQSLIARSIDEYFVEIETAVEFEPATFMQKAGLICMFDEDDLFYLHISYDNNLGKILQIIKHEQGNYDELLEDPIPIHIQSEINMKVMISREWLQFYYHFGKTEWQEIGPPLPFGNLGDEYSGKLGFTGAFVGICCQDLSGQRKYADFDYINYYYK</sequence>
<protein>
    <submittedName>
        <fullName evidence="8">Family 43 glycosylhydrolase</fullName>
    </submittedName>
</protein>
<dbReference type="Pfam" id="PF17851">
    <property type="entry name" value="GH43_C2"/>
    <property type="match status" value="1"/>
</dbReference>
<dbReference type="SUPFAM" id="SSF49899">
    <property type="entry name" value="Concanavalin A-like lectins/glucanases"/>
    <property type="match status" value="1"/>
</dbReference>
<evidence type="ECO:0000256" key="4">
    <source>
        <dbReference type="PIRSR" id="PIRSR606710-1"/>
    </source>
</evidence>
<evidence type="ECO:0000256" key="2">
    <source>
        <dbReference type="ARBA" id="ARBA00022801"/>
    </source>
</evidence>
<dbReference type="SUPFAM" id="SSF75005">
    <property type="entry name" value="Arabinanase/levansucrase/invertase"/>
    <property type="match status" value="1"/>
</dbReference>
<dbReference type="PANTHER" id="PTHR42812">
    <property type="entry name" value="BETA-XYLOSIDASE"/>
    <property type="match status" value="1"/>
</dbReference>
<evidence type="ECO:0000313" key="8">
    <source>
        <dbReference type="EMBL" id="QGH34001.1"/>
    </source>
</evidence>
<dbReference type="GO" id="GO:0004553">
    <property type="term" value="F:hydrolase activity, hydrolyzing O-glycosyl compounds"/>
    <property type="evidence" value="ECO:0007669"/>
    <property type="project" value="InterPro"/>
</dbReference>
<dbReference type="InterPro" id="IPR006710">
    <property type="entry name" value="Glyco_hydro_43"/>
</dbReference>
<evidence type="ECO:0000256" key="6">
    <source>
        <dbReference type="RuleBase" id="RU361187"/>
    </source>
</evidence>
<comment type="similarity">
    <text evidence="1 6">Belongs to the glycosyl hydrolase 43 family.</text>
</comment>
<dbReference type="CDD" id="cd09000">
    <property type="entry name" value="GH43_SXA-like"/>
    <property type="match status" value="1"/>
</dbReference>
<dbReference type="EMBL" id="CP045915">
    <property type="protein sequence ID" value="QGH34001.1"/>
    <property type="molecule type" value="Genomic_DNA"/>
</dbReference>
<feature type="domain" description="Beta-xylosidase C-terminal Concanavalin A-like" evidence="7">
    <location>
        <begin position="321"/>
        <end position="518"/>
    </location>
</feature>
<dbReference type="InterPro" id="IPR041542">
    <property type="entry name" value="GH43_C2"/>
</dbReference>
<feature type="active site" description="Proton acceptor" evidence="4">
    <location>
        <position position="13"/>
    </location>
</feature>
<dbReference type="InterPro" id="IPR051795">
    <property type="entry name" value="Glycosyl_Hydrlase_43"/>
</dbReference>
<accession>A0A5Q2TIQ0</accession>
<evidence type="ECO:0000256" key="5">
    <source>
        <dbReference type="PIRSR" id="PIRSR606710-2"/>
    </source>
</evidence>
<dbReference type="GO" id="GO:0005975">
    <property type="term" value="P:carbohydrate metabolic process"/>
    <property type="evidence" value="ECO:0007669"/>
    <property type="project" value="InterPro"/>
</dbReference>